<evidence type="ECO:0000313" key="2">
    <source>
        <dbReference type="EMBL" id="KAI9247120.1"/>
    </source>
</evidence>
<gene>
    <name evidence="2" type="ORF">BDA99DRAFT_565198</name>
</gene>
<protein>
    <submittedName>
        <fullName evidence="2">Uncharacterized protein</fullName>
    </submittedName>
</protein>
<sequence>MMQISKTGSIHSSRVTHGGRHAGAMEAEALDNDSWKKFCEQEMKERDDNTGESGVEFVVEDGAQQQQQQRHRRMLPRPLYQSGDTSKCVEVATWLGEISNRVAIGQEKAENSNFVPPAPSSSSSSTFVPLPPPHVPLLLPPIPHSTPPPPSPPPHPSSSSSSTDPNRNSSRPLTKSKGKKWARWISYDPEA</sequence>
<name>A0AAD5JP84_9FUNG</name>
<evidence type="ECO:0000256" key="1">
    <source>
        <dbReference type="SAM" id="MobiDB-lite"/>
    </source>
</evidence>
<feature type="compositionally biased region" description="Low complexity" evidence="1">
    <location>
        <begin position="111"/>
        <end position="128"/>
    </location>
</feature>
<organism evidence="2 3">
    <name type="scientific">Phascolomyces articulosus</name>
    <dbReference type="NCBI Taxonomy" id="60185"/>
    <lineage>
        <taxon>Eukaryota</taxon>
        <taxon>Fungi</taxon>
        <taxon>Fungi incertae sedis</taxon>
        <taxon>Mucoromycota</taxon>
        <taxon>Mucoromycotina</taxon>
        <taxon>Mucoromycetes</taxon>
        <taxon>Mucorales</taxon>
        <taxon>Lichtheimiaceae</taxon>
        <taxon>Phascolomyces</taxon>
    </lineage>
</organism>
<feature type="region of interest" description="Disordered" evidence="1">
    <location>
        <begin position="1"/>
        <end position="20"/>
    </location>
</feature>
<feature type="compositionally biased region" description="Polar residues" evidence="1">
    <location>
        <begin position="1"/>
        <end position="15"/>
    </location>
</feature>
<reference evidence="2" key="2">
    <citation type="submission" date="2023-02" db="EMBL/GenBank/DDBJ databases">
        <authorList>
            <consortium name="DOE Joint Genome Institute"/>
            <person name="Mondo S.J."/>
            <person name="Chang Y."/>
            <person name="Wang Y."/>
            <person name="Ahrendt S."/>
            <person name="Andreopoulos W."/>
            <person name="Barry K."/>
            <person name="Beard J."/>
            <person name="Benny G.L."/>
            <person name="Blankenship S."/>
            <person name="Bonito G."/>
            <person name="Cuomo C."/>
            <person name="Desiro A."/>
            <person name="Gervers K.A."/>
            <person name="Hundley H."/>
            <person name="Kuo A."/>
            <person name="LaButti K."/>
            <person name="Lang B.F."/>
            <person name="Lipzen A."/>
            <person name="O'Donnell K."/>
            <person name="Pangilinan J."/>
            <person name="Reynolds N."/>
            <person name="Sandor L."/>
            <person name="Smith M.W."/>
            <person name="Tsang A."/>
            <person name="Grigoriev I.V."/>
            <person name="Stajich J.E."/>
            <person name="Spatafora J.W."/>
        </authorList>
    </citation>
    <scope>NUCLEOTIDE SEQUENCE</scope>
    <source>
        <strain evidence="2">RSA 2281</strain>
    </source>
</reference>
<feature type="compositionally biased region" description="Low complexity" evidence="1">
    <location>
        <begin position="157"/>
        <end position="172"/>
    </location>
</feature>
<accession>A0AAD5JP84</accession>
<comment type="caution">
    <text evidence="2">The sequence shown here is derived from an EMBL/GenBank/DDBJ whole genome shotgun (WGS) entry which is preliminary data.</text>
</comment>
<dbReference type="AlphaFoldDB" id="A0AAD5JP84"/>
<proteinExistence type="predicted"/>
<feature type="region of interest" description="Disordered" evidence="1">
    <location>
        <begin position="111"/>
        <end position="191"/>
    </location>
</feature>
<feature type="compositionally biased region" description="Pro residues" evidence="1">
    <location>
        <begin position="129"/>
        <end position="156"/>
    </location>
</feature>
<reference evidence="2" key="1">
    <citation type="journal article" date="2022" name="IScience">
        <title>Evolution of zygomycete secretomes and the origins of terrestrial fungal ecologies.</title>
        <authorList>
            <person name="Chang Y."/>
            <person name="Wang Y."/>
            <person name="Mondo S."/>
            <person name="Ahrendt S."/>
            <person name="Andreopoulos W."/>
            <person name="Barry K."/>
            <person name="Beard J."/>
            <person name="Benny G.L."/>
            <person name="Blankenship S."/>
            <person name="Bonito G."/>
            <person name="Cuomo C."/>
            <person name="Desiro A."/>
            <person name="Gervers K.A."/>
            <person name="Hundley H."/>
            <person name="Kuo A."/>
            <person name="LaButti K."/>
            <person name="Lang B.F."/>
            <person name="Lipzen A."/>
            <person name="O'Donnell K."/>
            <person name="Pangilinan J."/>
            <person name="Reynolds N."/>
            <person name="Sandor L."/>
            <person name="Smith M.E."/>
            <person name="Tsang A."/>
            <person name="Grigoriev I.V."/>
            <person name="Stajich J.E."/>
            <person name="Spatafora J.W."/>
        </authorList>
    </citation>
    <scope>NUCLEOTIDE SEQUENCE</scope>
    <source>
        <strain evidence="2">RSA 2281</strain>
    </source>
</reference>
<evidence type="ECO:0000313" key="3">
    <source>
        <dbReference type="Proteomes" id="UP001209540"/>
    </source>
</evidence>
<dbReference type="Proteomes" id="UP001209540">
    <property type="component" value="Unassembled WGS sequence"/>
</dbReference>
<keyword evidence="3" id="KW-1185">Reference proteome</keyword>
<dbReference type="EMBL" id="JAIXMP010000043">
    <property type="protein sequence ID" value="KAI9247120.1"/>
    <property type="molecule type" value="Genomic_DNA"/>
</dbReference>
<feature type="region of interest" description="Disordered" evidence="1">
    <location>
        <begin position="62"/>
        <end position="82"/>
    </location>
</feature>